<evidence type="ECO:0000313" key="1">
    <source>
        <dbReference type="EMBL" id="OMO72352.1"/>
    </source>
</evidence>
<keyword evidence="2" id="KW-1185">Reference proteome</keyword>
<protein>
    <submittedName>
        <fullName evidence="1">Uncharacterized protein</fullName>
    </submittedName>
</protein>
<name>A0A1R3HPZ7_COCAP</name>
<evidence type="ECO:0000313" key="2">
    <source>
        <dbReference type="Proteomes" id="UP000188268"/>
    </source>
</evidence>
<gene>
    <name evidence="1" type="ORF">CCACVL1_17848</name>
</gene>
<dbReference type="EMBL" id="AWWV01011441">
    <property type="protein sequence ID" value="OMO72352.1"/>
    <property type="molecule type" value="Genomic_DNA"/>
</dbReference>
<organism evidence="1 2">
    <name type="scientific">Corchorus capsularis</name>
    <name type="common">Jute</name>
    <dbReference type="NCBI Taxonomy" id="210143"/>
    <lineage>
        <taxon>Eukaryota</taxon>
        <taxon>Viridiplantae</taxon>
        <taxon>Streptophyta</taxon>
        <taxon>Embryophyta</taxon>
        <taxon>Tracheophyta</taxon>
        <taxon>Spermatophyta</taxon>
        <taxon>Magnoliopsida</taxon>
        <taxon>eudicotyledons</taxon>
        <taxon>Gunneridae</taxon>
        <taxon>Pentapetalae</taxon>
        <taxon>rosids</taxon>
        <taxon>malvids</taxon>
        <taxon>Malvales</taxon>
        <taxon>Malvaceae</taxon>
        <taxon>Grewioideae</taxon>
        <taxon>Apeibeae</taxon>
        <taxon>Corchorus</taxon>
    </lineage>
</organism>
<sequence length="40" mass="4141">MAGTLSNLSRLSIQDGIAEDSIMGDLDSRISGKAGDKIGF</sequence>
<reference evidence="1 2" key="1">
    <citation type="submission" date="2013-09" db="EMBL/GenBank/DDBJ databases">
        <title>Corchorus capsularis genome sequencing.</title>
        <authorList>
            <person name="Alam M."/>
            <person name="Haque M.S."/>
            <person name="Islam M.S."/>
            <person name="Emdad E.M."/>
            <person name="Islam M.M."/>
            <person name="Ahmed B."/>
            <person name="Halim A."/>
            <person name="Hossen Q.M.M."/>
            <person name="Hossain M.Z."/>
            <person name="Ahmed R."/>
            <person name="Khan M.M."/>
            <person name="Islam R."/>
            <person name="Rashid M.M."/>
            <person name="Khan S.A."/>
            <person name="Rahman M.S."/>
            <person name="Alam M."/>
        </authorList>
    </citation>
    <scope>NUCLEOTIDE SEQUENCE [LARGE SCALE GENOMIC DNA]</scope>
    <source>
        <strain evidence="2">cv. CVL-1</strain>
        <tissue evidence="1">Whole seedling</tissue>
    </source>
</reference>
<dbReference type="Proteomes" id="UP000188268">
    <property type="component" value="Unassembled WGS sequence"/>
</dbReference>
<proteinExistence type="predicted"/>
<comment type="caution">
    <text evidence="1">The sequence shown here is derived from an EMBL/GenBank/DDBJ whole genome shotgun (WGS) entry which is preliminary data.</text>
</comment>
<dbReference type="AlphaFoldDB" id="A0A1R3HPZ7"/>
<dbReference type="Gramene" id="OMO72352">
    <property type="protein sequence ID" value="OMO72352"/>
    <property type="gene ID" value="CCACVL1_17848"/>
</dbReference>
<accession>A0A1R3HPZ7</accession>